<dbReference type="InterPro" id="IPR006445">
    <property type="entry name" value="Phage-assoc_HI1409"/>
</dbReference>
<reference evidence="2 3" key="1">
    <citation type="submission" date="2019-01" db="EMBL/GenBank/DDBJ databases">
        <title>Complete genome of a denitifying bacterium Halomons sp. BC-M4-5.</title>
        <authorList>
            <person name="Wang L."/>
            <person name="Shao Z."/>
        </authorList>
    </citation>
    <scope>NUCLEOTIDE SEQUENCE [LARGE SCALE GENOMIC DNA]</scope>
    <source>
        <strain evidence="2 3">BC-M4-5</strain>
    </source>
</reference>
<organism evidence="2 3">
    <name type="scientific">Billgrantia tianxiuensis</name>
    <dbReference type="NCBI Taxonomy" id="2497861"/>
    <lineage>
        <taxon>Bacteria</taxon>
        <taxon>Pseudomonadati</taxon>
        <taxon>Pseudomonadota</taxon>
        <taxon>Gammaproteobacteria</taxon>
        <taxon>Oceanospirillales</taxon>
        <taxon>Halomonadaceae</taxon>
        <taxon>Billgrantia</taxon>
    </lineage>
</organism>
<dbReference type="OrthoDB" id="2019396at2"/>
<evidence type="ECO:0000313" key="3">
    <source>
        <dbReference type="Proteomes" id="UP000464013"/>
    </source>
</evidence>
<sequence length="531" mass="58412">MSEDTKMRLRFTADGSVLMRDGLRNVVSGMGTDRDMRSFSKFAYGIYQDFAELEAAYSENWIARQVIDVPVDDATREWRSFSCKEAQEIQREEKRLNLQGVTQEAFKWAGLYGGAGVLMITDQPLDAPLDVTKIKKGSLKRLMVLDRMLLAGQRYNVTDPLSPNYMLPEVYRVAGGVQEIHHSHFVRAPGAKLPLRIRMINGGWDDSQLRRCMEDIKDAVAAKGGIASLIQEANVDIIQKEGLAEALGSGDMDGQVAERYRLFGMMKSLFRLGLLDSSEEYHRHPASFGGLGEVLRSLMEWVSGAAEIPMTRLFGVQSKGIGDSGEGDSRNYYSAIGGRQEADYRPFLERIDEVLIRSALGNMPDDCEFEFNPLSQPSDTELAQQELGFANADDVRLQQGVVRRSQIMRKLQSQGVYAISDEEIEAQAALEREPIGANEPDLDLDFDLPDAAGAAASADPDESLNGAQVTAMLEIVARVREGQITRGTAAKLIAASFPLSIDQAEDIVSEVREGVALPEEGNVTGSPDGSE</sequence>
<dbReference type="EMBL" id="CP035042">
    <property type="protein sequence ID" value="QHC50473.1"/>
    <property type="molecule type" value="Genomic_DNA"/>
</dbReference>
<dbReference type="Pfam" id="PF06381">
    <property type="entry name" value="Phage_portal_3"/>
    <property type="match status" value="1"/>
</dbReference>
<evidence type="ECO:0000313" key="2">
    <source>
        <dbReference type="EMBL" id="QHC50473.1"/>
    </source>
</evidence>
<feature type="domain" description="Anti-CBASS protein Acb1-like N-terminal" evidence="1">
    <location>
        <begin position="52"/>
        <end position="393"/>
    </location>
</feature>
<dbReference type="Proteomes" id="UP000464013">
    <property type="component" value="Chromosome"/>
</dbReference>
<dbReference type="NCBIfam" id="TIGR01555">
    <property type="entry name" value="phge_rel_HI1409"/>
    <property type="match status" value="1"/>
</dbReference>
<dbReference type="AlphaFoldDB" id="A0A6I6SU22"/>
<protein>
    <submittedName>
        <fullName evidence="2">DUF1073 domain-containing protein</fullName>
    </submittedName>
</protein>
<evidence type="ECO:0000259" key="1">
    <source>
        <dbReference type="Pfam" id="PF06381"/>
    </source>
</evidence>
<name>A0A6I6SU22_9GAMM</name>
<dbReference type="InterPro" id="IPR024459">
    <property type="entry name" value="Acb1-like_N"/>
</dbReference>
<accession>A0A6I6SU22</accession>
<dbReference type="KEGG" id="htx:EKK97_13975"/>
<proteinExistence type="predicted"/>
<keyword evidence="3" id="KW-1185">Reference proteome</keyword>
<gene>
    <name evidence="2" type="ORF">EKK97_13975</name>
</gene>